<evidence type="ECO:0000256" key="1">
    <source>
        <dbReference type="ARBA" id="ARBA00004651"/>
    </source>
</evidence>
<dbReference type="Proteomes" id="UP000559885">
    <property type="component" value="Unassembled WGS sequence"/>
</dbReference>
<dbReference type="GO" id="GO:0005886">
    <property type="term" value="C:plasma membrane"/>
    <property type="evidence" value="ECO:0007669"/>
    <property type="project" value="UniProtKB-SubCell"/>
</dbReference>
<dbReference type="EMBL" id="JAARRM010000005">
    <property type="protein sequence ID" value="MBC1522232.1"/>
    <property type="molecule type" value="Genomic_DNA"/>
</dbReference>
<dbReference type="AlphaFoldDB" id="A0A841ZS39"/>
<evidence type="ECO:0000256" key="2">
    <source>
        <dbReference type="ARBA" id="ARBA00006683"/>
    </source>
</evidence>
<evidence type="ECO:0000256" key="4">
    <source>
        <dbReference type="ARBA" id="ARBA00022692"/>
    </source>
</evidence>
<feature type="domain" description="Tyrosine-protein kinase G-rich" evidence="9">
    <location>
        <begin position="144"/>
        <end position="197"/>
    </location>
</feature>
<dbReference type="PANTHER" id="PTHR32309:SF13">
    <property type="entry name" value="FERRIC ENTEROBACTIN TRANSPORT PROTEIN FEPE"/>
    <property type="match status" value="1"/>
</dbReference>
<feature type="domain" description="Polysaccharide chain length determinant N-terminal" evidence="8">
    <location>
        <begin position="3"/>
        <end position="95"/>
    </location>
</feature>
<organism evidence="10 11">
    <name type="scientific">Listeria aquatica</name>
    <dbReference type="NCBI Taxonomy" id="1494960"/>
    <lineage>
        <taxon>Bacteria</taxon>
        <taxon>Bacillati</taxon>
        <taxon>Bacillota</taxon>
        <taxon>Bacilli</taxon>
        <taxon>Bacillales</taxon>
        <taxon>Listeriaceae</taxon>
        <taxon>Listeria</taxon>
    </lineage>
</organism>
<accession>A0A841ZS39</accession>
<evidence type="ECO:0000256" key="6">
    <source>
        <dbReference type="ARBA" id="ARBA00023136"/>
    </source>
</evidence>
<dbReference type="RefSeq" id="WP_185374641.1">
    <property type="nucleotide sequence ID" value="NZ_JAARRM010000005.1"/>
</dbReference>
<evidence type="ECO:0000256" key="3">
    <source>
        <dbReference type="ARBA" id="ARBA00022475"/>
    </source>
</evidence>
<keyword evidence="6 7" id="KW-0472">Membrane</keyword>
<evidence type="ECO:0000313" key="11">
    <source>
        <dbReference type="Proteomes" id="UP000559885"/>
    </source>
</evidence>
<name>A0A841ZS39_9LIST</name>
<gene>
    <name evidence="10" type="ORF">HB912_11300</name>
</gene>
<evidence type="ECO:0000259" key="9">
    <source>
        <dbReference type="Pfam" id="PF13807"/>
    </source>
</evidence>
<proteinExistence type="inferred from homology"/>
<keyword evidence="4 7" id="KW-0812">Transmembrane</keyword>
<dbReference type="PANTHER" id="PTHR32309">
    <property type="entry name" value="TYROSINE-PROTEIN KINASE"/>
    <property type="match status" value="1"/>
</dbReference>
<reference evidence="10 11" key="1">
    <citation type="submission" date="2020-03" db="EMBL/GenBank/DDBJ databases">
        <title>Soil Listeria distribution.</title>
        <authorList>
            <person name="Liao J."/>
            <person name="Wiedmann M."/>
        </authorList>
    </citation>
    <scope>NUCLEOTIDE SEQUENCE [LARGE SCALE GENOMIC DNA]</scope>
    <source>
        <strain evidence="10 11">FSL L7-1507</strain>
    </source>
</reference>
<feature type="transmembrane region" description="Helical" evidence="7">
    <location>
        <begin position="176"/>
        <end position="200"/>
    </location>
</feature>
<dbReference type="InterPro" id="IPR050445">
    <property type="entry name" value="Bact_polysacc_biosynth/exp"/>
</dbReference>
<evidence type="ECO:0000256" key="7">
    <source>
        <dbReference type="SAM" id="Phobius"/>
    </source>
</evidence>
<dbReference type="Pfam" id="PF02706">
    <property type="entry name" value="Wzz"/>
    <property type="match status" value="1"/>
</dbReference>
<dbReference type="GO" id="GO:0004713">
    <property type="term" value="F:protein tyrosine kinase activity"/>
    <property type="evidence" value="ECO:0007669"/>
    <property type="project" value="TreeGrafter"/>
</dbReference>
<dbReference type="InterPro" id="IPR032807">
    <property type="entry name" value="GNVR"/>
</dbReference>
<evidence type="ECO:0000256" key="5">
    <source>
        <dbReference type="ARBA" id="ARBA00022989"/>
    </source>
</evidence>
<comment type="caution">
    <text evidence="10">The sequence shown here is derived from an EMBL/GenBank/DDBJ whole genome shotgun (WGS) entry which is preliminary data.</text>
</comment>
<comment type="subcellular location">
    <subcellularLocation>
        <location evidence="1">Cell membrane</location>
        <topology evidence="1">Multi-pass membrane protein</topology>
    </subcellularLocation>
</comment>
<keyword evidence="5 7" id="KW-1133">Transmembrane helix</keyword>
<evidence type="ECO:0000313" key="10">
    <source>
        <dbReference type="EMBL" id="MBC1522232.1"/>
    </source>
</evidence>
<protein>
    <submittedName>
        <fullName evidence="10">Capsular biosynthesis protein</fullName>
    </submittedName>
</protein>
<feature type="transmembrane region" description="Helical" evidence="7">
    <location>
        <begin position="20"/>
        <end position="44"/>
    </location>
</feature>
<sequence>MNEQINFKKTILVFKKNIGWILAIIGITMLSMFTYLNFIAIPIYQKDTQILVNQSDRASKNSSVDSQMVQADLQLVDTYSTIITSPRILNKVQQNIKGQYDIQELAEMIQVKNTANSQVIDIRVQNPDPKVAAEITNVTARIFKEETPNIMKINNVTTLSEAQFTGVETPIKPQKALMMILAFFIGVLLAFCFIFIRLLLDRSFTSKEEAEDYLGLHVLGEVSVFQNGDPLVAKIQKENED</sequence>
<comment type="similarity">
    <text evidence="2">Belongs to the CpsC/CapA family.</text>
</comment>
<dbReference type="InterPro" id="IPR003856">
    <property type="entry name" value="LPS_length_determ_N"/>
</dbReference>
<dbReference type="Pfam" id="PF13807">
    <property type="entry name" value="GNVR"/>
    <property type="match status" value="1"/>
</dbReference>
<keyword evidence="3" id="KW-1003">Cell membrane</keyword>
<evidence type="ECO:0000259" key="8">
    <source>
        <dbReference type="Pfam" id="PF02706"/>
    </source>
</evidence>